<sequence length="675" mass="75325">MQSVNKTIALTFILSIVVCRLCIAQVVISTAAVPPVNPYINQALSTTSSGIHVAITSTETIHVFLYGSLERLLPDPFKIELDSAAQILPGVNLVTGVTKFLDVNLLEEAFANFNDGNLNFTGKINSLADLQEGPNYKLPEGYYKICFFAKSDDGRTVSNLSCAFFYICSVTAPQFTQPVNNLVANPSITIVQPTSPVIFSWLPPQSSCGLQAGMFNYNFELREILDGQTITDALNNPYVFRKTGLTSSIFSLDTNLYQHVLEFGKKYIMQVAATAIGNLQGTIENNGYSRVEAFQYGGSSNFIAGAYDIPPPDTFYIPSFEERKTDFWDDMLSAGKDTLVPIEEYIAFALMEKGVAYNLDAIELFLSMNPELANQKAVKLGYIAKFPDFPTTSAAEMEKFNIEHRRDLEPDSAQFIKFNQYLNELTGLTQQLPANAVEPINELINYLNTLKGQTNAYSGTLLGYINEVLSELLYDARNYSRTLNTAEINKLQSLVSIVKDLSVESPSDNSFLNHFPLENNLQVSNERTTHSLFHNAGYIYRDNNTIYQQVAEKENFFQGGGQLVTFGVSLWRSSKEQPYKPVTNTPDLMETYRISYILSELYNHKNPEIGSHSSSDLASTIQCLLPGNAKFKFWARNALNGKLTNPQDVDLRDVYNNFKKKGSNSNNPFIVLKVE</sequence>
<dbReference type="RefSeq" id="WP_137260005.1">
    <property type="nucleotide sequence ID" value="NZ_SZQL01000001.1"/>
</dbReference>
<evidence type="ECO:0000313" key="2">
    <source>
        <dbReference type="Proteomes" id="UP000305848"/>
    </source>
</evidence>
<gene>
    <name evidence="1" type="ORF">FC093_01715</name>
</gene>
<name>A0A4U3L8T6_9BACT</name>
<dbReference type="EMBL" id="SZQL01000001">
    <property type="protein sequence ID" value="TKK71765.1"/>
    <property type="molecule type" value="Genomic_DNA"/>
</dbReference>
<protein>
    <submittedName>
        <fullName evidence="1">Uncharacterized protein</fullName>
    </submittedName>
</protein>
<evidence type="ECO:0000313" key="1">
    <source>
        <dbReference type="EMBL" id="TKK71765.1"/>
    </source>
</evidence>
<comment type="caution">
    <text evidence="1">The sequence shown here is derived from an EMBL/GenBank/DDBJ whole genome shotgun (WGS) entry which is preliminary data.</text>
</comment>
<dbReference type="Proteomes" id="UP000305848">
    <property type="component" value="Unassembled WGS sequence"/>
</dbReference>
<reference evidence="1 2" key="1">
    <citation type="submission" date="2019-05" db="EMBL/GenBank/DDBJ databases">
        <title>Panacibacter sp. strain 17mud1-8 Genome sequencing and assembly.</title>
        <authorList>
            <person name="Chhetri G."/>
        </authorList>
    </citation>
    <scope>NUCLEOTIDE SEQUENCE [LARGE SCALE GENOMIC DNA]</scope>
    <source>
        <strain evidence="1 2">17mud1-8</strain>
    </source>
</reference>
<dbReference type="OrthoDB" id="1521695at2"/>
<accession>A0A4U3L8T6</accession>
<proteinExistence type="predicted"/>
<dbReference type="AlphaFoldDB" id="A0A4U3L8T6"/>
<organism evidence="1 2">
    <name type="scientific">Ilyomonas limi</name>
    <dbReference type="NCBI Taxonomy" id="2575867"/>
    <lineage>
        <taxon>Bacteria</taxon>
        <taxon>Pseudomonadati</taxon>
        <taxon>Bacteroidota</taxon>
        <taxon>Chitinophagia</taxon>
        <taxon>Chitinophagales</taxon>
        <taxon>Chitinophagaceae</taxon>
        <taxon>Ilyomonas</taxon>
    </lineage>
</organism>
<keyword evidence="2" id="KW-1185">Reference proteome</keyword>